<dbReference type="SUPFAM" id="SSF50475">
    <property type="entry name" value="FMN-binding split barrel"/>
    <property type="match status" value="1"/>
</dbReference>
<dbReference type="OrthoDB" id="1432662at2"/>
<dbReference type="EMBL" id="LT670818">
    <property type="protein sequence ID" value="SHG81370.1"/>
    <property type="molecule type" value="Genomic_DNA"/>
</dbReference>
<name>A0A1M5MVL5_9BRAD</name>
<gene>
    <name evidence="2" type="ORF">SAMN05444169_4271</name>
</gene>
<dbReference type="AlphaFoldDB" id="A0A1M5MVL5"/>
<dbReference type="Gene3D" id="2.30.110.10">
    <property type="entry name" value="Electron Transport, Fmn-binding Protein, Chain A"/>
    <property type="match status" value="1"/>
</dbReference>
<protein>
    <submittedName>
        <fullName evidence="2">General stress protein 26</fullName>
    </submittedName>
</protein>
<accession>A0A1M5MVL5</accession>
<sequence>MSLADNNADLNRLLDATADKIGKVRYCWLLTAAGEGGIRARPMGRVPRDADEEEWTLRFLTDGLSPKVADLRRVGSVSVIFQHDPDDAFVALTGTASLAEGKPEIRRRWKPAYDTYFPDGPDRSSAIFVTIDVTRVELWIRGVTPEPFGLQTTVIERDATRVWRLKAG</sequence>
<feature type="domain" description="General stress protein FMN-binding split barrel" evidence="1">
    <location>
        <begin position="18"/>
        <end position="139"/>
    </location>
</feature>
<dbReference type="Pfam" id="PF16242">
    <property type="entry name" value="Pyrid_ox_like"/>
    <property type="match status" value="1"/>
</dbReference>
<reference evidence="2 3" key="1">
    <citation type="submission" date="2016-11" db="EMBL/GenBank/DDBJ databases">
        <authorList>
            <person name="Jaros S."/>
            <person name="Januszkiewicz K."/>
            <person name="Wedrychowicz H."/>
        </authorList>
    </citation>
    <scope>NUCLEOTIDE SEQUENCE [LARGE SCALE GENOMIC DNA]</scope>
    <source>
        <strain evidence="2 3">GAS242</strain>
    </source>
</reference>
<dbReference type="PANTHER" id="PTHR34818:SF1">
    <property type="entry name" value="PROTEIN BLI-3"/>
    <property type="match status" value="1"/>
</dbReference>
<dbReference type="InterPro" id="IPR052917">
    <property type="entry name" value="Stress-Dev_Protein"/>
</dbReference>
<dbReference type="InterPro" id="IPR038725">
    <property type="entry name" value="YdaG_split_barrel_FMN-bd"/>
</dbReference>
<dbReference type="RefSeq" id="WP_079567632.1">
    <property type="nucleotide sequence ID" value="NZ_LT670818.1"/>
</dbReference>
<dbReference type="Proteomes" id="UP000190675">
    <property type="component" value="Chromosome I"/>
</dbReference>
<proteinExistence type="predicted"/>
<evidence type="ECO:0000313" key="3">
    <source>
        <dbReference type="Proteomes" id="UP000190675"/>
    </source>
</evidence>
<dbReference type="PANTHER" id="PTHR34818">
    <property type="entry name" value="PROTEIN BLI-3"/>
    <property type="match status" value="1"/>
</dbReference>
<evidence type="ECO:0000259" key="1">
    <source>
        <dbReference type="Pfam" id="PF16242"/>
    </source>
</evidence>
<dbReference type="InterPro" id="IPR012349">
    <property type="entry name" value="Split_barrel_FMN-bd"/>
</dbReference>
<evidence type="ECO:0000313" key="2">
    <source>
        <dbReference type="EMBL" id="SHG81370.1"/>
    </source>
</evidence>
<organism evidence="2 3">
    <name type="scientific">Bradyrhizobium erythrophlei</name>
    <dbReference type="NCBI Taxonomy" id="1437360"/>
    <lineage>
        <taxon>Bacteria</taxon>
        <taxon>Pseudomonadati</taxon>
        <taxon>Pseudomonadota</taxon>
        <taxon>Alphaproteobacteria</taxon>
        <taxon>Hyphomicrobiales</taxon>
        <taxon>Nitrobacteraceae</taxon>
        <taxon>Bradyrhizobium</taxon>
    </lineage>
</organism>